<dbReference type="RefSeq" id="WP_127692155.1">
    <property type="nucleotide sequence ID" value="NZ_RZUL01000017.1"/>
</dbReference>
<organism evidence="2 3">
    <name type="scientific">Sphingobium algorifonticola</name>
    <dbReference type="NCBI Taxonomy" id="2008318"/>
    <lineage>
        <taxon>Bacteria</taxon>
        <taxon>Pseudomonadati</taxon>
        <taxon>Pseudomonadota</taxon>
        <taxon>Alphaproteobacteria</taxon>
        <taxon>Sphingomonadales</taxon>
        <taxon>Sphingomonadaceae</taxon>
        <taxon>Sphingobium</taxon>
    </lineage>
</organism>
<gene>
    <name evidence="2" type="ORF">ENE74_17530</name>
</gene>
<comment type="caution">
    <text evidence="2">The sequence shown here is derived from an EMBL/GenBank/DDBJ whole genome shotgun (WGS) entry which is preliminary data.</text>
</comment>
<keyword evidence="3" id="KW-1185">Reference proteome</keyword>
<proteinExistence type="predicted"/>
<evidence type="ECO:0000313" key="2">
    <source>
        <dbReference type="EMBL" id="RVT38497.1"/>
    </source>
</evidence>
<dbReference type="OrthoDB" id="747541at2"/>
<evidence type="ECO:0000259" key="1">
    <source>
        <dbReference type="Pfam" id="PF13182"/>
    </source>
</evidence>
<evidence type="ECO:0000313" key="3">
    <source>
        <dbReference type="Proteomes" id="UP000282977"/>
    </source>
</evidence>
<dbReference type="Proteomes" id="UP000282977">
    <property type="component" value="Unassembled WGS sequence"/>
</dbReference>
<dbReference type="InterPro" id="IPR025248">
    <property type="entry name" value="DUF4007"/>
</dbReference>
<dbReference type="AlphaFoldDB" id="A0A437J2S5"/>
<accession>A0A437J2S5</accession>
<name>A0A437J2S5_9SPHN</name>
<dbReference type="Pfam" id="PF13182">
    <property type="entry name" value="DUF4007"/>
    <property type="match status" value="1"/>
</dbReference>
<sequence length="325" mass="35663">MRSLLDRPDVRLQVSGHETFPCRYGWLKKSYDAVVRAAPGGIEQVLAVFNPNQAIADFGVGKNMVASMRHWAIACGVLDATIKGGRTESLGPSAIGNKIFGGGDPFLEMPASLWLLHWRLVAMPGRATTWYFAFNEFNDAIFTRETLSARLMARVEELRDSGRLSGSRIARATIDRDAECFVRTYVSRSSKKGISEDGLESPFAELGLVAPLGGGALQFRRGPKPSLPDEVFALALIEFWQQHFPTRGTLSVEAIAHEPSSPGRVFLLDEESLVERLERIADMTAGAIAWDEGAGLRQVSARVEVSTISALTFVDQLYPDYQEAA</sequence>
<reference evidence="2 3" key="1">
    <citation type="submission" date="2019-01" db="EMBL/GenBank/DDBJ databases">
        <authorList>
            <person name="Chen W.-M."/>
        </authorList>
    </citation>
    <scope>NUCLEOTIDE SEQUENCE [LARGE SCALE GENOMIC DNA]</scope>
    <source>
        <strain evidence="2 3">TLA-22</strain>
    </source>
</reference>
<protein>
    <submittedName>
        <fullName evidence="2">DUF4007 family protein</fullName>
    </submittedName>
</protein>
<feature type="domain" description="DUF4007" evidence="1">
    <location>
        <begin position="15"/>
        <end position="317"/>
    </location>
</feature>
<dbReference type="EMBL" id="RZUL01000017">
    <property type="protein sequence ID" value="RVT38497.1"/>
    <property type="molecule type" value="Genomic_DNA"/>
</dbReference>